<sequence length="202" mass="22830">MINKSFRASEAGEVSYFEPLAYISLIQQGNRPFHNDSLSSVSRELLDSIIQNSHPFAATRKIENNDPELRQQLEIDINNTFMRVLKGKRVEGIELPPVLRTALENSQQRYALATISTGFGRRKGNYGGQIAKGLGVGLLTLGMYTPVPVKTSSTLFALIFDTRQNEIVYFSRTLPVEKSPTDSQVLQSQYRKLFDNSKYRNH</sequence>
<organism evidence="1 2">
    <name type="scientific">Salmonirosea aquatica</name>
    <dbReference type="NCBI Taxonomy" id="2654236"/>
    <lineage>
        <taxon>Bacteria</taxon>
        <taxon>Pseudomonadati</taxon>
        <taxon>Bacteroidota</taxon>
        <taxon>Cytophagia</taxon>
        <taxon>Cytophagales</taxon>
        <taxon>Spirosomataceae</taxon>
        <taxon>Salmonirosea</taxon>
    </lineage>
</organism>
<evidence type="ECO:0000313" key="1">
    <source>
        <dbReference type="EMBL" id="MPR35611.1"/>
    </source>
</evidence>
<accession>A0A7C9FPV6</accession>
<evidence type="ECO:0000313" key="2">
    <source>
        <dbReference type="Proteomes" id="UP000479293"/>
    </source>
</evidence>
<proteinExistence type="predicted"/>
<dbReference type="EMBL" id="WHLY01000002">
    <property type="protein sequence ID" value="MPR35611.1"/>
    <property type="molecule type" value="Genomic_DNA"/>
</dbReference>
<protein>
    <submittedName>
        <fullName evidence="1">Uncharacterized protein</fullName>
    </submittedName>
</protein>
<keyword evidence="2" id="KW-1185">Reference proteome</keyword>
<reference evidence="1 2" key="1">
    <citation type="submission" date="2019-10" db="EMBL/GenBank/DDBJ databases">
        <title>Draft Genome Sequence of Cytophagaceae sp. SJW1-29.</title>
        <authorList>
            <person name="Choi A."/>
        </authorList>
    </citation>
    <scope>NUCLEOTIDE SEQUENCE [LARGE SCALE GENOMIC DNA]</scope>
    <source>
        <strain evidence="1 2">SJW1-29</strain>
    </source>
</reference>
<comment type="caution">
    <text evidence="1">The sequence shown here is derived from an EMBL/GenBank/DDBJ whole genome shotgun (WGS) entry which is preliminary data.</text>
</comment>
<gene>
    <name evidence="1" type="ORF">GBK04_20220</name>
</gene>
<dbReference type="Proteomes" id="UP000479293">
    <property type="component" value="Unassembled WGS sequence"/>
</dbReference>
<name>A0A7C9FPV6_9BACT</name>
<dbReference type="RefSeq" id="WP_152762817.1">
    <property type="nucleotide sequence ID" value="NZ_WHLY01000002.1"/>
</dbReference>
<dbReference type="AlphaFoldDB" id="A0A7C9FPV6"/>